<comment type="similarity">
    <text evidence="1">Belongs to the protein kinase superfamily. CAMK Ser/Thr protein kinase family.</text>
</comment>
<dbReference type="SUPFAM" id="SSF56112">
    <property type="entry name" value="Protein kinase-like (PK-like)"/>
    <property type="match status" value="1"/>
</dbReference>
<dbReference type="InterPro" id="IPR050205">
    <property type="entry name" value="CDPK_Ser/Thr_kinases"/>
</dbReference>
<reference evidence="9" key="1">
    <citation type="submission" date="2025-08" db="UniProtKB">
        <authorList>
            <consortium name="Ensembl"/>
        </authorList>
    </citation>
    <scope>IDENTIFICATION</scope>
</reference>
<evidence type="ECO:0000256" key="4">
    <source>
        <dbReference type="ARBA" id="ARBA00022741"/>
    </source>
</evidence>
<evidence type="ECO:0000256" key="5">
    <source>
        <dbReference type="ARBA" id="ARBA00022777"/>
    </source>
</evidence>
<dbReference type="Proteomes" id="UP001108240">
    <property type="component" value="Unplaced"/>
</dbReference>
<dbReference type="InterPro" id="IPR000719">
    <property type="entry name" value="Prot_kinase_dom"/>
</dbReference>
<dbReference type="Ensembl" id="ENSCCRT00000119193.1">
    <property type="protein sequence ID" value="ENSCCRP00000156547.1"/>
    <property type="gene ID" value="ENSCCRG00000057137.1"/>
</dbReference>
<dbReference type="PROSITE" id="PS50011">
    <property type="entry name" value="PROTEIN_KINASE_DOM"/>
    <property type="match status" value="1"/>
</dbReference>
<evidence type="ECO:0000256" key="1">
    <source>
        <dbReference type="ARBA" id="ARBA00006692"/>
    </source>
</evidence>
<evidence type="ECO:0000256" key="6">
    <source>
        <dbReference type="ARBA" id="ARBA00022840"/>
    </source>
</evidence>
<keyword evidence="6" id="KW-0067">ATP-binding</keyword>
<evidence type="ECO:0000313" key="9">
    <source>
        <dbReference type="Ensembl" id="ENSCCRP00000156547.1"/>
    </source>
</evidence>
<evidence type="ECO:0000259" key="8">
    <source>
        <dbReference type="PROSITE" id="PS50011"/>
    </source>
</evidence>
<keyword evidence="2" id="KW-0723">Serine/threonine-protein kinase</keyword>
<name>A0A9J8BH88_CYPCA</name>
<sequence>MGVILFVLLSGFPPFRSPDRNQEELFRLIQKGEVHFLSPYWDNASEGAKALVRALLEVNPKRRLTASQTLQHDWLQHATAQKDHKGEIKATDSTAERRNQQKLSRQVESGENKSDPSIPEMLAEKCHAAQIYENILNNNNYEPDINVHDRDQQIQEIHKMTYNQQNASHAENPTTTPMNKQYTTDHHKPEKPAQQEDTGTKQE</sequence>
<dbReference type="GeneTree" id="ENSGT00940000159476"/>
<evidence type="ECO:0000256" key="7">
    <source>
        <dbReference type="SAM" id="MobiDB-lite"/>
    </source>
</evidence>
<accession>A0A9J8BH88</accession>
<dbReference type="PANTHER" id="PTHR24349">
    <property type="entry name" value="SERINE/THREONINE-PROTEIN KINASE"/>
    <property type="match status" value="1"/>
</dbReference>
<evidence type="ECO:0000256" key="2">
    <source>
        <dbReference type="ARBA" id="ARBA00022527"/>
    </source>
</evidence>
<dbReference type="Gene3D" id="1.10.510.10">
    <property type="entry name" value="Transferase(Phosphotransferase) domain 1"/>
    <property type="match status" value="1"/>
</dbReference>
<feature type="compositionally biased region" description="Polar residues" evidence="7">
    <location>
        <begin position="165"/>
        <end position="182"/>
    </location>
</feature>
<keyword evidence="4" id="KW-0547">Nucleotide-binding</keyword>
<keyword evidence="5" id="KW-0418">Kinase</keyword>
<feature type="domain" description="Protein kinase" evidence="8">
    <location>
        <begin position="1"/>
        <end position="75"/>
    </location>
</feature>
<feature type="compositionally biased region" description="Basic and acidic residues" evidence="7">
    <location>
        <begin position="183"/>
        <end position="203"/>
    </location>
</feature>
<organism evidence="9 10">
    <name type="scientific">Cyprinus carpio carpio</name>
    <dbReference type="NCBI Taxonomy" id="630221"/>
    <lineage>
        <taxon>Eukaryota</taxon>
        <taxon>Metazoa</taxon>
        <taxon>Chordata</taxon>
        <taxon>Craniata</taxon>
        <taxon>Vertebrata</taxon>
        <taxon>Euteleostomi</taxon>
        <taxon>Actinopterygii</taxon>
        <taxon>Neopterygii</taxon>
        <taxon>Teleostei</taxon>
        <taxon>Ostariophysi</taxon>
        <taxon>Cypriniformes</taxon>
        <taxon>Cyprinidae</taxon>
        <taxon>Cyprininae</taxon>
        <taxon>Cyprinus</taxon>
    </lineage>
</organism>
<evidence type="ECO:0000256" key="3">
    <source>
        <dbReference type="ARBA" id="ARBA00022679"/>
    </source>
</evidence>
<dbReference type="GO" id="GO:0004674">
    <property type="term" value="F:protein serine/threonine kinase activity"/>
    <property type="evidence" value="ECO:0007669"/>
    <property type="project" value="UniProtKB-KW"/>
</dbReference>
<feature type="compositionally biased region" description="Basic and acidic residues" evidence="7">
    <location>
        <begin position="80"/>
        <end position="99"/>
    </location>
</feature>
<dbReference type="AlphaFoldDB" id="A0A9J8BH88"/>
<dbReference type="Pfam" id="PF00069">
    <property type="entry name" value="Pkinase"/>
    <property type="match status" value="1"/>
</dbReference>
<keyword evidence="10" id="KW-1185">Reference proteome</keyword>
<proteinExistence type="inferred from homology"/>
<feature type="region of interest" description="Disordered" evidence="7">
    <location>
        <begin position="78"/>
        <end position="118"/>
    </location>
</feature>
<dbReference type="InterPro" id="IPR011009">
    <property type="entry name" value="Kinase-like_dom_sf"/>
</dbReference>
<reference evidence="9" key="2">
    <citation type="submission" date="2025-09" db="UniProtKB">
        <authorList>
            <consortium name="Ensembl"/>
        </authorList>
    </citation>
    <scope>IDENTIFICATION</scope>
</reference>
<feature type="region of interest" description="Disordered" evidence="7">
    <location>
        <begin position="165"/>
        <end position="203"/>
    </location>
</feature>
<keyword evidence="3" id="KW-0808">Transferase</keyword>
<protein>
    <recommendedName>
        <fullName evidence="8">Protein kinase domain-containing protein</fullName>
    </recommendedName>
</protein>
<evidence type="ECO:0000313" key="10">
    <source>
        <dbReference type="Proteomes" id="UP001108240"/>
    </source>
</evidence>
<dbReference type="GO" id="GO:0005524">
    <property type="term" value="F:ATP binding"/>
    <property type="evidence" value="ECO:0007669"/>
    <property type="project" value="UniProtKB-KW"/>
</dbReference>
<dbReference type="OMA" id="CHAAQIY"/>